<dbReference type="EMBL" id="QCYG01000005">
    <property type="protein sequence ID" value="PVA06688.1"/>
    <property type="molecule type" value="Genomic_DNA"/>
</dbReference>
<reference evidence="3 4" key="1">
    <citation type="submission" date="2018-04" db="EMBL/GenBank/DDBJ databases">
        <title>Pelagivirga bohaiensis gen. nov., sp. nov., a bacterium isolated from the Bohai Sea.</title>
        <authorList>
            <person name="Ji X."/>
        </authorList>
    </citation>
    <scope>NUCLEOTIDE SEQUENCE [LARGE SCALE GENOMIC DNA]</scope>
    <source>
        <strain evidence="3 4">BH-SD16</strain>
    </source>
</reference>
<dbReference type="PANTHER" id="PTHR36302">
    <property type="entry name" value="BLR7088 PROTEIN"/>
    <property type="match status" value="1"/>
</dbReference>
<keyword evidence="2" id="KW-0732">Signal</keyword>
<sequence>MSFKLPILTAAAALISTAAWAEITVEHAYARSSNPVSGAAFMVIHNTAETDDHLIGVTSEIAARTELHTHEETDEGVMRMTHVEAGRPLPAGGTLVLQRGADHVMFMGLEAPLEQDAEITITLIFEDAGEIPVTLPVDQTRAPMAHGDMDHSEMDHSDTEHGTMDHGDTPASD</sequence>
<dbReference type="InterPro" id="IPR036182">
    <property type="entry name" value="PCuAC_sf"/>
</dbReference>
<dbReference type="OrthoDB" id="9796962at2"/>
<evidence type="ECO:0000256" key="1">
    <source>
        <dbReference type="SAM" id="MobiDB-lite"/>
    </source>
</evidence>
<feature type="compositionally biased region" description="Basic and acidic residues" evidence="1">
    <location>
        <begin position="147"/>
        <end position="173"/>
    </location>
</feature>
<proteinExistence type="predicted"/>
<name>A0A2T7FX31_9RHOB</name>
<feature type="chain" id="PRO_5015414306" evidence="2">
    <location>
        <begin position="22"/>
        <end position="173"/>
    </location>
</feature>
<comment type="caution">
    <text evidence="3">The sequence shown here is derived from an EMBL/GenBank/DDBJ whole genome shotgun (WGS) entry which is preliminary data.</text>
</comment>
<evidence type="ECO:0000313" key="3">
    <source>
        <dbReference type="EMBL" id="PVA06688.1"/>
    </source>
</evidence>
<dbReference type="InterPro" id="IPR058248">
    <property type="entry name" value="Lxx211020-like"/>
</dbReference>
<gene>
    <name evidence="3" type="ORF">DC363_09165</name>
</gene>
<organism evidence="3 4">
    <name type="scientific">Thalassorhabdomicrobium marinisediminis</name>
    <dbReference type="NCBI Taxonomy" id="2170577"/>
    <lineage>
        <taxon>Bacteria</taxon>
        <taxon>Pseudomonadati</taxon>
        <taxon>Pseudomonadota</taxon>
        <taxon>Alphaproteobacteria</taxon>
        <taxon>Rhodobacterales</taxon>
        <taxon>Paracoccaceae</taxon>
        <taxon>Thalassorhabdomicrobium</taxon>
    </lineage>
</organism>
<dbReference type="Gene3D" id="2.60.40.1890">
    <property type="entry name" value="PCu(A)C copper chaperone"/>
    <property type="match status" value="1"/>
</dbReference>
<feature type="region of interest" description="Disordered" evidence="1">
    <location>
        <begin position="145"/>
        <end position="173"/>
    </location>
</feature>
<dbReference type="Pfam" id="PF04314">
    <property type="entry name" value="PCuAC"/>
    <property type="match status" value="1"/>
</dbReference>
<feature type="signal peptide" evidence="2">
    <location>
        <begin position="1"/>
        <end position="21"/>
    </location>
</feature>
<dbReference type="AlphaFoldDB" id="A0A2T7FX31"/>
<accession>A0A2T7FX31</accession>
<dbReference type="PANTHER" id="PTHR36302:SF1">
    <property type="entry name" value="COPPER CHAPERONE PCU(A)C"/>
    <property type="match status" value="1"/>
</dbReference>
<dbReference type="SUPFAM" id="SSF110087">
    <property type="entry name" value="DR1885-like metal-binding protein"/>
    <property type="match status" value="1"/>
</dbReference>
<evidence type="ECO:0000256" key="2">
    <source>
        <dbReference type="SAM" id="SignalP"/>
    </source>
</evidence>
<protein>
    <submittedName>
        <fullName evidence="3">Copper-binding protein</fullName>
    </submittedName>
</protein>
<dbReference type="RefSeq" id="WP_108640846.1">
    <property type="nucleotide sequence ID" value="NZ_QCYG01000005.1"/>
</dbReference>
<dbReference type="Proteomes" id="UP000244817">
    <property type="component" value="Unassembled WGS sequence"/>
</dbReference>
<evidence type="ECO:0000313" key="4">
    <source>
        <dbReference type="Proteomes" id="UP000244817"/>
    </source>
</evidence>
<dbReference type="InterPro" id="IPR007410">
    <property type="entry name" value="LpqE-like"/>
</dbReference>
<keyword evidence="4" id="KW-1185">Reference proteome</keyword>